<dbReference type="InterPro" id="IPR003660">
    <property type="entry name" value="HAMP_dom"/>
</dbReference>
<dbReference type="InterPro" id="IPR036097">
    <property type="entry name" value="HisK_dim/P_sf"/>
</dbReference>
<dbReference type="InterPro" id="IPR050351">
    <property type="entry name" value="BphY/WalK/GraS-like"/>
</dbReference>
<dbReference type="CDD" id="cd00082">
    <property type="entry name" value="HisKA"/>
    <property type="match status" value="1"/>
</dbReference>
<keyword evidence="13" id="KW-0812">Transmembrane</keyword>
<reference evidence="17 18" key="1">
    <citation type="journal article" date="2020" name="Antonie Van Leeuwenhoek">
        <title>Rhodopirellula heiligendammensis sp. nov., Rhodopirellula pilleata sp. nov., and Rhodopirellula solitaria sp. nov. isolated from natural or artificial marine surfaces in Northern Germany and California, USA, and emended description of the genus Rhodopirellula.</title>
        <authorList>
            <person name="Kallscheuer N."/>
            <person name="Wiegand S."/>
            <person name="Jogler M."/>
            <person name="Boedeker C."/>
            <person name="Peeters S.H."/>
            <person name="Rast P."/>
            <person name="Heuer A."/>
            <person name="Jetten M.S.M."/>
            <person name="Rohde M."/>
            <person name="Jogler C."/>
        </authorList>
    </citation>
    <scope>NUCLEOTIDE SEQUENCE [LARGE SCALE GENOMIC DNA]</scope>
    <source>
        <strain evidence="17 18">Poly21</strain>
    </source>
</reference>
<dbReference type="FunFam" id="3.30.565.10:FF:000023">
    <property type="entry name" value="PAS domain-containing sensor histidine kinase"/>
    <property type="match status" value="1"/>
</dbReference>
<evidence type="ECO:0000256" key="7">
    <source>
        <dbReference type="ARBA" id="ARBA00022679"/>
    </source>
</evidence>
<protein>
    <recommendedName>
        <fullName evidence="4">histidine kinase</fullName>
        <ecNumber evidence="4">2.7.13.3</ecNumber>
    </recommendedName>
</protein>
<comment type="catalytic activity">
    <reaction evidence="1">
        <text>ATP + protein L-histidine = ADP + protein N-phospho-L-histidine.</text>
        <dbReference type="EC" id="2.7.13.3"/>
    </reaction>
</comment>
<evidence type="ECO:0000256" key="1">
    <source>
        <dbReference type="ARBA" id="ARBA00000085"/>
    </source>
</evidence>
<evidence type="ECO:0000256" key="8">
    <source>
        <dbReference type="ARBA" id="ARBA00022741"/>
    </source>
</evidence>
<dbReference type="Pfam" id="PF00512">
    <property type="entry name" value="HisKA"/>
    <property type="match status" value="1"/>
</dbReference>
<accession>A0A5C6C2A2</accession>
<dbReference type="GO" id="GO:0045121">
    <property type="term" value="C:membrane raft"/>
    <property type="evidence" value="ECO:0007669"/>
    <property type="project" value="UniProtKB-SubCell"/>
</dbReference>
<dbReference type="Pfam" id="PF00672">
    <property type="entry name" value="HAMP"/>
    <property type="match status" value="1"/>
</dbReference>
<feature type="domain" description="Histidine kinase" evidence="14">
    <location>
        <begin position="376"/>
        <end position="594"/>
    </location>
</feature>
<proteinExistence type="predicted"/>
<evidence type="ECO:0000256" key="13">
    <source>
        <dbReference type="SAM" id="Phobius"/>
    </source>
</evidence>
<keyword evidence="12 13" id="KW-0472">Membrane</keyword>
<name>A0A5C6C2A2_9BACT</name>
<dbReference type="Gene3D" id="6.10.340.10">
    <property type="match status" value="1"/>
</dbReference>
<dbReference type="PRINTS" id="PR00344">
    <property type="entry name" value="BCTRLSENSOR"/>
</dbReference>
<dbReference type="InterPro" id="IPR005467">
    <property type="entry name" value="His_kinase_dom"/>
</dbReference>
<evidence type="ECO:0000256" key="5">
    <source>
        <dbReference type="ARBA" id="ARBA00022475"/>
    </source>
</evidence>
<dbReference type="SMART" id="SM00388">
    <property type="entry name" value="HisKA"/>
    <property type="match status" value="1"/>
</dbReference>
<dbReference type="GO" id="GO:0005886">
    <property type="term" value="C:plasma membrane"/>
    <property type="evidence" value="ECO:0007669"/>
    <property type="project" value="UniProtKB-SubCell"/>
</dbReference>
<evidence type="ECO:0000259" key="16">
    <source>
        <dbReference type="PROSITE" id="PS50885"/>
    </source>
</evidence>
<keyword evidence="13" id="KW-1133">Transmembrane helix</keyword>
<dbReference type="OrthoDB" id="9813151at2"/>
<organism evidence="17 18">
    <name type="scientific">Allorhodopirellula heiligendammensis</name>
    <dbReference type="NCBI Taxonomy" id="2714739"/>
    <lineage>
        <taxon>Bacteria</taxon>
        <taxon>Pseudomonadati</taxon>
        <taxon>Planctomycetota</taxon>
        <taxon>Planctomycetia</taxon>
        <taxon>Pirellulales</taxon>
        <taxon>Pirellulaceae</taxon>
        <taxon>Allorhodopirellula</taxon>
    </lineage>
</organism>
<keyword evidence="18" id="KW-1185">Reference proteome</keyword>
<dbReference type="EC" id="2.7.13.3" evidence="4"/>
<comment type="subcellular location">
    <subcellularLocation>
        <location evidence="2">Cell membrane</location>
    </subcellularLocation>
    <subcellularLocation>
        <location evidence="3">Membrane raft</location>
        <topology evidence="3">Multi-pass membrane protein</topology>
    </subcellularLocation>
</comment>
<dbReference type="PROSITE" id="PS50112">
    <property type="entry name" value="PAS"/>
    <property type="match status" value="1"/>
</dbReference>
<dbReference type="PANTHER" id="PTHR45453">
    <property type="entry name" value="PHOSPHATE REGULON SENSOR PROTEIN PHOR"/>
    <property type="match status" value="1"/>
</dbReference>
<evidence type="ECO:0000256" key="4">
    <source>
        <dbReference type="ARBA" id="ARBA00012438"/>
    </source>
</evidence>
<dbReference type="FunFam" id="1.10.287.130:FF:000001">
    <property type="entry name" value="Two-component sensor histidine kinase"/>
    <property type="match status" value="1"/>
</dbReference>
<keyword evidence="10" id="KW-0067">ATP-binding</keyword>
<dbReference type="SUPFAM" id="SSF55874">
    <property type="entry name" value="ATPase domain of HSP90 chaperone/DNA topoisomerase II/histidine kinase"/>
    <property type="match status" value="1"/>
</dbReference>
<keyword evidence="7 17" id="KW-0808">Transferase</keyword>
<feature type="domain" description="HAMP" evidence="16">
    <location>
        <begin position="199"/>
        <end position="251"/>
    </location>
</feature>
<dbReference type="InterPro" id="IPR036890">
    <property type="entry name" value="HATPase_C_sf"/>
</dbReference>
<evidence type="ECO:0000256" key="9">
    <source>
        <dbReference type="ARBA" id="ARBA00022777"/>
    </source>
</evidence>
<evidence type="ECO:0000256" key="6">
    <source>
        <dbReference type="ARBA" id="ARBA00022553"/>
    </source>
</evidence>
<dbReference type="NCBIfam" id="TIGR00229">
    <property type="entry name" value="sensory_box"/>
    <property type="match status" value="1"/>
</dbReference>
<evidence type="ECO:0000256" key="2">
    <source>
        <dbReference type="ARBA" id="ARBA00004236"/>
    </source>
</evidence>
<dbReference type="InterPro" id="IPR003594">
    <property type="entry name" value="HATPase_dom"/>
</dbReference>
<dbReference type="Pfam" id="PF02518">
    <property type="entry name" value="HATPase_c"/>
    <property type="match status" value="1"/>
</dbReference>
<dbReference type="PANTHER" id="PTHR45453:SF1">
    <property type="entry name" value="PHOSPHATE REGULON SENSOR PROTEIN PHOR"/>
    <property type="match status" value="1"/>
</dbReference>
<dbReference type="Proteomes" id="UP000319908">
    <property type="component" value="Unassembled WGS sequence"/>
</dbReference>
<dbReference type="PROSITE" id="PS50885">
    <property type="entry name" value="HAMP"/>
    <property type="match status" value="1"/>
</dbReference>
<dbReference type="InterPro" id="IPR035965">
    <property type="entry name" value="PAS-like_dom_sf"/>
</dbReference>
<dbReference type="Gene3D" id="3.30.450.20">
    <property type="entry name" value="PAS domain"/>
    <property type="match status" value="1"/>
</dbReference>
<dbReference type="PROSITE" id="PS50109">
    <property type="entry name" value="HIS_KIN"/>
    <property type="match status" value="1"/>
</dbReference>
<dbReference type="SUPFAM" id="SSF55785">
    <property type="entry name" value="PYP-like sensor domain (PAS domain)"/>
    <property type="match status" value="1"/>
</dbReference>
<keyword evidence="11" id="KW-0902">Two-component regulatory system</keyword>
<dbReference type="Gene3D" id="3.30.565.10">
    <property type="entry name" value="Histidine kinase-like ATPase, C-terminal domain"/>
    <property type="match status" value="1"/>
</dbReference>
<dbReference type="CDD" id="cd00130">
    <property type="entry name" value="PAS"/>
    <property type="match status" value="1"/>
</dbReference>
<keyword evidence="5" id="KW-1003">Cell membrane</keyword>
<dbReference type="InterPro" id="IPR004358">
    <property type="entry name" value="Sig_transdc_His_kin-like_C"/>
</dbReference>
<evidence type="ECO:0000313" key="18">
    <source>
        <dbReference type="Proteomes" id="UP000319908"/>
    </source>
</evidence>
<evidence type="ECO:0000259" key="14">
    <source>
        <dbReference type="PROSITE" id="PS50109"/>
    </source>
</evidence>
<evidence type="ECO:0000256" key="3">
    <source>
        <dbReference type="ARBA" id="ARBA00004314"/>
    </source>
</evidence>
<dbReference type="EMBL" id="SJPU01000001">
    <property type="protein sequence ID" value="TWU18215.1"/>
    <property type="molecule type" value="Genomic_DNA"/>
</dbReference>
<keyword evidence="9 17" id="KW-0418">Kinase</keyword>
<dbReference type="Gene3D" id="1.10.287.130">
    <property type="match status" value="1"/>
</dbReference>
<feature type="transmembrane region" description="Helical" evidence="13">
    <location>
        <begin position="178"/>
        <end position="198"/>
    </location>
</feature>
<dbReference type="GO" id="GO:0004721">
    <property type="term" value="F:phosphoprotein phosphatase activity"/>
    <property type="evidence" value="ECO:0007669"/>
    <property type="project" value="TreeGrafter"/>
</dbReference>
<dbReference type="GO" id="GO:0005524">
    <property type="term" value="F:ATP binding"/>
    <property type="evidence" value="ECO:0007669"/>
    <property type="project" value="UniProtKB-KW"/>
</dbReference>
<evidence type="ECO:0000259" key="15">
    <source>
        <dbReference type="PROSITE" id="PS50112"/>
    </source>
</evidence>
<dbReference type="CDD" id="cd00075">
    <property type="entry name" value="HATPase"/>
    <property type="match status" value="1"/>
</dbReference>
<sequence>MWSSRLFWKLFAVNVGLSLALATALLYVVNSSQRSELNRQTEQRLFETAVVLSSHVRDSLAASVQDDVLPLSQPDLQRLVQRLADQTELRITIVNSIGVVLADSDRSPLSMLDHANRPELIQAAKEGVGTATRESPTLRIEMFYLALRVQLSPDRYAFVRIATRTDAISQRMADTRRYLLTFTLMFGLIATVLTNMVIGRIIHPLALLTRNVQAITEGKSQGLERVHSSDEVGTLSTAFIQMQSELAIRFGQLRERNQQLSTVLGNLLEGIIAVDADENMVMANDASRRMLGMSDAVGRPLLELARCRPLHDAVMKCLRTGGTVKTEFVSEGAVRRDLAVRATSLPGHPSPGVLVVLHDISELRRLESLRHQFVANVSHELKTPLASIKAYAETLRGGAINDQENNLRFVSRIEEQAERLNQLIVDMLHIARVEAGEEAFDITQVGLRSVVDSSVTQYAQSAKQKRIQLVVEPPSHRAIVVADEDGLRTVLDNLLSNAVKYTPEDGTVTIRWRSDAGRCILEVQDTGIGIAEEHQTRIFERFYRVDEARSRDLGGTGLGLSIVKHLCLAFDGTVELESVRGQGTTFRVYLPAAVS</sequence>
<dbReference type="GO" id="GO:0016036">
    <property type="term" value="P:cellular response to phosphate starvation"/>
    <property type="evidence" value="ECO:0007669"/>
    <property type="project" value="TreeGrafter"/>
</dbReference>
<dbReference type="SUPFAM" id="SSF47384">
    <property type="entry name" value="Homodimeric domain of signal transducing histidine kinase"/>
    <property type="match status" value="1"/>
</dbReference>
<dbReference type="SMART" id="SM00387">
    <property type="entry name" value="HATPase_c"/>
    <property type="match status" value="1"/>
</dbReference>
<keyword evidence="6" id="KW-0597">Phosphoprotein</keyword>
<feature type="domain" description="PAS" evidence="15">
    <location>
        <begin position="256"/>
        <end position="294"/>
    </location>
</feature>
<dbReference type="GO" id="GO:0000155">
    <property type="term" value="F:phosphorelay sensor kinase activity"/>
    <property type="evidence" value="ECO:0007669"/>
    <property type="project" value="InterPro"/>
</dbReference>
<dbReference type="CDD" id="cd06225">
    <property type="entry name" value="HAMP"/>
    <property type="match status" value="1"/>
</dbReference>
<evidence type="ECO:0000256" key="11">
    <source>
        <dbReference type="ARBA" id="ARBA00023012"/>
    </source>
</evidence>
<evidence type="ECO:0000256" key="10">
    <source>
        <dbReference type="ARBA" id="ARBA00022840"/>
    </source>
</evidence>
<feature type="transmembrane region" description="Helical" evidence="13">
    <location>
        <begin position="6"/>
        <end position="29"/>
    </location>
</feature>
<dbReference type="InterPro" id="IPR003661">
    <property type="entry name" value="HisK_dim/P_dom"/>
</dbReference>
<dbReference type="InterPro" id="IPR000014">
    <property type="entry name" value="PAS"/>
</dbReference>
<evidence type="ECO:0000256" key="12">
    <source>
        <dbReference type="ARBA" id="ARBA00023136"/>
    </source>
</evidence>
<gene>
    <name evidence="17" type="primary">walK</name>
    <name evidence="17" type="ORF">Poly21_03700</name>
</gene>
<comment type="caution">
    <text evidence="17">The sequence shown here is derived from an EMBL/GenBank/DDBJ whole genome shotgun (WGS) entry which is preliminary data.</text>
</comment>
<dbReference type="AlphaFoldDB" id="A0A5C6C2A2"/>
<keyword evidence="8" id="KW-0547">Nucleotide-binding</keyword>
<evidence type="ECO:0000313" key="17">
    <source>
        <dbReference type="EMBL" id="TWU18215.1"/>
    </source>
</evidence>